<reference evidence="1" key="2">
    <citation type="submission" date="2025-08" db="UniProtKB">
        <authorList>
            <consortium name="Ensembl"/>
        </authorList>
    </citation>
    <scope>IDENTIFICATION</scope>
</reference>
<accession>A0A674H5Q1</accession>
<evidence type="ECO:0000313" key="2">
    <source>
        <dbReference type="Proteomes" id="UP000007754"/>
    </source>
</evidence>
<organism evidence="1 2">
    <name type="scientific">Taeniopygia guttata</name>
    <name type="common">Zebra finch</name>
    <name type="synonym">Poephila guttata</name>
    <dbReference type="NCBI Taxonomy" id="59729"/>
    <lineage>
        <taxon>Eukaryota</taxon>
        <taxon>Metazoa</taxon>
        <taxon>Chordata</taxon>
        <taxon>Craniata</taxon>
        <taxon>Vertebrata</taxon>
        <taxon>Euteleostomi</taxon>
        <taxon>Archelosauria</taxon>
        <taxon>Archosauria</taxon>
        <taxon>Dinosauria</taxon>
        <taxon>Saurischia</taxon>
        <taxon>Theropoda</taxon>
        <taxon>Coelurosauria</taxon>
        <taxon>Aves</taxon>
        <taxon>Neognathae</taxon>
        <taxon>Neoaves</taxon>
        <taxon>Telluraves</taxon>
        <taxon>Australaves</taxon>
        <taxon>Passeriformes</taxon>
        <taxon>Passeroidea</taxon>
        <taxon>Estrildidae</taxon>
        <taxon>Estrildinae</taxon>
        <taxon>Taeniopygia</taxon>
    </lineage>
</organism>
<dbReference type="AlphaFoldDB" id="A0A674H5Q1"/>
<protein>
    <submittedName>
        <fullName evidence="1">Uncharacterized protein</fullName>
    </submittedName>
</protein>
<dbReference type="InParanoid" id="A0A674H5Q1"/>
<evidence type="ECO:0000313" key="1">
    <source>
        <dbReference type="Ensembl" id="ENSTGUP00000029934.1"/>
    </source>
</evidence>
<name>A0A674H5Q1_TAEGU</name>
<proteinExistence type="predicted"/>
<sequence>MALLWGLEWDHARGEEWEFIWRVRKRQERLKESGTAFLHLSVMRVTHTRASVQETGACTDLCVHRAGRGNLVQKAKV</sequence>
<reference evidence="1" key="3">
    <citation type="submission" date="2025-09" db="UniProtKB">
        <authorList>
            <consortium name="Ensembl"/>
        </authorList>
    </citation>
    <scope>IDENTIFICATION</scope>
</reference>
<reference evidence="1 2" key="1">
    <citation type="journal article" date="2010" name="Nature">
        <title>The genome of a songbird.</title>
        <authorList>
            <person name="Warren W.C."/>
            <person name="Clayton D.F."/>
            <person name="Ellegren H."/>
            <person name="Arnold A.P."/>
            <person name="Hillier L.W."/>
            <person name="Kunstner A."/>
            <person name="Searle S."/>
            <person name="White S."/>
            <person name="Vilella A.J."/>
            <person name="Fairley S."/>
            <person name="Heger A."/>
            <person name="Kong L."/>
            <person name="Ponting C.P."/>
            <person name="Jarvis E.D."/>
            <person name="Mello C.V."/>
            <person name="Minx P."/>
            <person name="Lovell P."/>
            <person name="Velho T.A."/>
            <person name="Ferris M."/>
            <person name="Balakrishnan C.N."/>
            <person name="Sinha S."/>
            <person name="Blatti C."/>
            <person name="London S.E."/>
            <person name="Li Y."/>
            <person name="Lin Y.C."/>
            <person name="George J."/>
            <person name="Sweedler J."/>
            <person name="Southey B."/>
            <person name="Gunaratne P."/>
            <person name="Watson M."/>
            <person name="Nam K."/>
            <person name="Backstrom N."/>
            <person name="Smeds L."/>
            <person name="Nabholz B."/>
            <person name="Itoh Y."/>
            <person name="Whitney O."/>
            <person name="Pfenning A.R."/>
            <person name="Howard J."/>
            <person name="Volker M."/>
            <person name="Skinner B.M."/>
            <person name="Griffin D.K."/>
            <person name="Ye L."/>
            <person name="McLaren W.M."/>
            <person name="Flicek P."/>
            <person name="Quesada V."/>
            <person name="Velasco G."/>
            <person name="Lopez-Otin C."/>
            <person name="Puente X.S."/>
            <person name="Olender T."/>
            <person name="Lancet D."/>
            <person name="Smit A.F."/>
            <person name="Hubley R."/>
            <person name="Konkel M.K."/>
            <person name="Walker J.A."/>
            <person name="Batzer M.A."/>
            <person name="Gu W."/>
            <person name="Pollock D.D."/>
            <person name="Chen L."/>
            <person name="Cheng Z."/>
            <person name="Eichler E.E."/>
            <person name="Stapley J."/>
            <person name="Slate J."/>
            <person name="Ekblom R."/>
            <person name="Birkhead T."/>
            <person name="Burke T."/>
            <person name="Burt D."/>
            <person name="Scharff C."/>
            <person name="Adam I."/>
            <person name="Richard H."/>
            <person name="Sultan M."/>
            <person name="Soldatov A."/>
            <person name="Lehrach H."/>
            <person name="Edwards S.V."/>
            <person name="Yang S.P."/>
            <person name="Li X."/>
            <person name="Graves T."/>
            <person name="Fulton L."/>
            <person name="Nelson J."/>
            <person name="Chinwalla A."/>
            <person name="Hou S."/>
            <person name="Mardis E.R."/>
            <person name="Wilson R.K."/>
        </authorList>
    </citation>
    <scope>NUCLEOTIDE SEQUENCE [LARGE SCALE GENOMIC DNA]</scope>
</reference>
<dbReference type="Proteomes" id="UP000007754">
    <property type="component" value="Chromosome 4A"/>
</dbReference>
<dbReference type="Ensembl" id="ENSTGUT00000038485.1">
    <property type="protein sequence ID" value="ENSTGUP00000029934.1"/>
    <property type="gene ID" value="ENSTGUG00000023604.1"/>
</dbReference>
<keyword evidence="2" id="KW-1185">Reference proteome</keyword>